<evidence type="ECO:0000256" key="3">
    <source>
        <dbReference type="ARBA" id="ARBA00022692"/>
    </source>
</evidence>
<dbReference type="InterPro" id="IPR051258">
    <property type="entry name" value="Diverse_Substrate_Transporter"/>
</dbReference>
<feature type="transmembrane region" description="Helical" evidence="6">
    <location>
        <begin position="34"/>
        <end position="56"/>
    </location>
</feature>
<keyword evidence="9" id="KW-1185">Reference proteome</keyword>
<dbReference type="RefSeq" id="WP_048446699.1">
    <property type="nucleotide sequence ID" value="NZ_LABY01000178.1"/>
</dbReference>
<reference evidence="8 9" key="1">
    <citation type="submission" date="2015-03" db="EMBL/GenBank/DDBJ databases">
        <title>Genome sequencing of Methylobacterium variabile DSM 16961.</title>
        <authorList>
            <person name="Chaudhry V."/>
            <person name="Patil P.B."/>
        </authorList>
    </citation>
    <scope>NUCLEOTIDE SEQUENCE [LARGE SCALE GENOMIC DNA]</scope>
    <source>
        <strain evidence="8 9">DSM 16961</strain>
    </source>
</reference>
<evidence type="ECO:0000256" key="6">
    <source>
        <dbReference type="SAM" id="Phobius"/>
    </source>
</evidence>
<feature type="transmembrane region" description="Helical" evidence="6">
    <location>
        <begin position="250"/>
        <end position="269"/>
    </location>
</feature>
<accession>A0A0J6SFY1</accession>
<protein>
    <submittedName>
        <fullName evidence="8">Membrane protein</fullName>
    </submittedName>
</protein>
<sequence length="300" mass="30930">MRGSSPAAAYALLSLAALLWAANAVVSKAAVGLVSPQALTCLRWSIALTAIALVAGRETLRHWRVLRARWLMILLMGGFGYTAFNALFYVAGAHTSTVNLVLFQGAIPVLVMLLNYLARGIAVRPVQLLGAAVTLAGVALAASHGDLARLSALTFNRGDLFVALACLFYAGYTVALPLRPAVPGLVFFAAMAVAAWATSVPLLLGEWASGHVLWPGPAGWGLIAFTALGPSLAAQLAFMRGVEVIGPNRAGLFANLVPAFGAILAVALVGEPFGATEALALGLVLGGIAVSEVPGRRRAA</sequence>
<keyword evidence="5 6" id="KW-0472">Membrane</keyword>
<dbReference type="PATRIC" id="fig|298794.3.peg.2283"/>
<keyword evidence="4 6" id="KW-1133">Transmembrane helix</keyword>
<dbReference type="PANTHER" id="PTHR42920:SF11">
    <property type="entry name" value="INNER MEMBRANE PROTEIN YTFF"/>
    <property type="match status" value="1"/>
</dbReference>
<dbReference type="OrthoDB" id="9806889at2"/>
<gene>
    <name evidence="8" type="ORF">VQ02_23780</name>
</gene>
<feature type="transmembrane region" description="Helical" evidence="6">
    <location>
        <begin position="185"/>
        <end position="205"/>
    </location>
</feature>
<feature type="transmembrane region" description="Helical" evidence="6">
    <location>
        <begin position="217"/>
        <end position="238"/>
    </location>
</feature>
<feature type="transmembrane region" description="Helical" evidence="6">
    <location>
        <begin position="275"/>
        <end position="293"/>
    </location>
</feature>
<dbReference type="AlphaFoldDB" id="A0A0J6SFY1"/>
<dbReference type="SUPFAM" id="SSF103481">
    <property type="entry name" value="Multidrug resistance efflux transporter EmrE"/>
    <property type="match status" value="2"/>
</dbReference>
<feature type="domain" description="EamA" evidence="7">
    <location>
        <begin position="157"/>
        <end position="290"/>
    </location>
</feature>
<feature type="domain" description="EamA" evidence="7">
    <location>
        <begin position="9"/>
        <end position="141"/>
    </location>
</feature>
<keyword evidence="2" id="KW-1003">Cell membrane</keyword>
<dbReference type="PANTHER" id="PTHR42920">
    <property type="entry name" value="OS03G0707200 PROTEIN-RELATED"/>
    <property type="match status" value="1"/>
</dbReference>
<keyword evidence="3 6" id="KW-0812">Transmembrane</keyword>
<feature type="transmembrane region" description="Helical" evidence="6">
    <location>
        <begin position="68"/>
        <end position="91"/>
    </location>
</feature>
<feature type="transmembrane region" description="Helical" evidence="6">
    <location>
        <begin position="160"/>
        <end position="178"/>
    </location>
</feature>
<feature type="transmembrane region" description="Helical" evidence="6">
    <location>
        <begin position="97"/>
        <end position="116"/>
    </location>
</feature>
<comment type="caution">
    <text evidence="8">The sequence shown here is derived from an EMBL/GenBank/DDBJ whole genome shotgun (WGS) entry which is preliminary data.</text>
</comment>
<evidence type="ECO:0000256" key="2">
    <source>
        <dbReference type="ARBA" id="ARBA00022475"/>
    </source>
</evidence>
<dbReference type="InterPro" id="IPR000620">
    <property type="entry name" value="EamA_dom"/>
</dbReference>
<evidence type="ECO:0000256" key="1">
    <source>
        <dbReference type="ARBA" id="ARBA00004651"/>
    </source>
</evidence>
<dbReference type="GO" id="GO:0005886">
    <property type="term" value="C:plasma membrane"/>
    <property type="evidence" value="ECO:0007669"/>
    <property type="project" value="UniProtKB-SubCell"/>
</dbReference>
<dbReference type="Proteomes" id="UP000035955">
    <property type="component" value="Unassembled WGS sequence"/>
</dbReference>
<dbReference type="Pfam" id="PF00892">
    <property type="entry name" value="EamA"/>
    <property type="match status" value="2"/>
</dbReference>
<evidence type="ECO:0000259" key="7">
    <source>
        <dbReference type="Pfam" id="PF00892"/>
    </source>
</evidence>
<organism evidence="8 9">
    <name type="scientific">Methylobacterium variabile</name>
    <dbReference type="NCBI Taxonomy" id="298794"/>
    <lineage>
        <taxon>Bacteria</taxon>
        <taxon>Pseudomonadati</taxon>
        <taxon>Pseudomonadota</taxon>
        <taxon>Alphaproteobacteria</taxon>
        <taxon>Hyphomicrobiales</taxon>
        <taxon>Methylobacteriaceae</taxon>
        <taxon>Methylobacterium</taxon>
    </lineage>
</organism>
<comment type="subcellular location">
    <subcellularLocation>
        <location evidence="1">Cell membrane</location>
        <topology evidence="1">Multi-pass membrane protein</topology>
    </subcellularLocation>
</comment>
<dbReference type="InterPro" id="IPR037185">
    <property type="entry name" value="EmrE-like"/>
</dbReference>
<evidence type="ECO:0000313" key="8">
    <source>
        <dbReference type="EMBL" id="KMO32268.1"/>
    </source>
</evidence>
<evidence type="ECO:0000313" key="9">
    <source>
        <dbReference type="Proteomes" id="UP000035955"/>
    </source>
</evidence>
<dbReference type="EMBL" id="LABY01000178">
    <property type="protein sequence ID" value="KMO32268.1"/>
    <property type="molecule type" value="Genomic_DNA"/>
</dbReference>
<proteinExistence type="predicted"/>
<feature type="transmembrane region" description="Helical" evidence="6">
    <location>
        <begin position="128"/>
        <end position="148"/>
    </location>
</feature>
<name>A0A0J6SFY1_9HYPH</name>
<evidence type="ECO:0000256" key="4">
    <source>
        <dbReference type="ARBA" id="ARBA00022989"/>
    </source>
</evidence>
<evidence type="ECO:0000256" key="5">
    <source>
        <dbReference type="ARBA" id="ARBA00023136"/>
    </source>
</evidence>